<accession>A0ABD3AXJ0</accession>
<dbReference type="EMBL" id="JBJUIK010000002">
    <property type="protein sequence ID" value="KAL3535806.1"/>
    <property type="molecule type" value="Genomic_DNA"/>
</dbReference>
<evidence type="ECO:0000313" key="1">
    <source>
        <dbReference type="EMBL" id="KAL3535806.1"/>
    </source>
</evidence>
<gene>
    <name evidence="1" type="ORF">ACH5RR_004267</name>
</gene>
<protein>
    <submittedName>
        <fullName evidence="1">Uncharacterized protein</fullName>
    </submittedName>
</protein>
<proteinExistence type="predicted"/>
<dbReference type="Proteomes" id="UP001630127">
    <property type="component" value="Unassembled WGS sequence"/>
</dbReference>
<name>A0ABD3AXJ0_9GENT</name>
<dbReference type="AlphaFoldDB" id="A0ABD3AXJ0"/>
<comment type="caution">
    <text evidence="1">The sequence shown here is derived from an EMBL/GenBank/DDBJ whole genome shotgun (WGS) entry which is preliminary data.</text>
</comment>
<organism evidence="1 2">
    <name type="scientific">Cinchona calisaya</name>
    <dbReference type="NCBI Taxonomy" id="153742"/>
    <lineage>
        <taxon>Eukaryota</taxon>
        <taxon>Viridiplantae</taxon>
        <taxon>Streptophyta</taxon>
        <taxon>Embryophyta</taxon>
        <taxon>Tracheophyta</taxon>
        <taxon>Spermatophyta</taxon>
        <taxon>Magnoliopsida</taxon>
        <taxon>eudicotyledons</taxon>
        <taxon>Gunneridae</taxon>
        <taxon>Pentapetalae</taxon>
        <taxon>asterids</taxon>
        <taxon>lamiids</taxon>
        <taxon>Gentianales</taxon>
        <taxon>Rubiaceae</taxon>
        <taxon>Cinchonoideae</taxon>
        <taxon>Cinchoneae</taxon>
        <taxon>Cinchona</taxon>
    </lineage>
</organism>
<sequence length="126" mass="14302">MRGHLFPVEEHDLKQKRFGLKVGRLATVIWIELRGEGYLYKLLLKRTSLISPFVINPISRAQIVRISDENDSPINLLAVNRYRIRKKKKKEENLSLERRGGRIGGFANRNGFSVGSVGGAGVDFRP</sequence>
<evidence type="ECO:0000313" key="2">
    <source>
        <dbReference type="Proteomes" id="UP001630127"/>
    </source>
</evidence>
<reference evidence="1 2" key="1">
    <citation type="submission" date="2024-11" db="EMBL/GenBank/DDBJ databases">
        <title>A near-complete genome assembly of Cinchona calisaya.</title>
        <authorList>
            <person name="Lian D.C."/>
            <person name="Zhao X.W."/>
            <person name="Wei L."/>
        </authorList>
    </citation>
    <scope>NUCLEOTIDE SEQUENCE [LARGE SCALE GENOMIC DNA]</scope>
    <source>
        <tissue evidence="1">Nenye</tissue>
    </source>
</reference>
<keyword evidence="2" id="KW-1185">Reference proteome</keyword>